<name>A0A6A6IX17_9PLEO</name>
<dbReference type="PANTHER" id="PTHR24148:SF73">
    <property type="entry name" value="HET DOMAIN PROTEIN (AFU_ORTHOLOGUE AFUA_8G01020)"/>
    <property type="match status" value="1"/>
</dbReference>
<dbReference type="EMBL" id="ML987190">
    <property type="protein sequence ID" value="KAF2254577.1"/>
    <property type="molecule type" value="Genomic_DNA"/>
</dbReference>
<dbReference type="InterPro" id="IPR052895">
    <property type="entry name" value="HetReg/Transcr_Mod"/>
</dbReference>
<evidence type="ECO:0008006" key="4">
    <source>
        <dbReference type="Google" id="ProtNLM"/>
    </source>
</evidence>
<dbReference type="GeneID" id="54585187"/>
<proteinExistence type="predicted"/>
<gene>
    <name evidence="2" type="ORF">BU26DRAFT_546767</name>
</gene>
<keyword evidence="3" id="KW-1185">Reference proteome</keyword>
<evidence type="ECO:0000256" key="1">
    <source>
        <dbReference type="SAM" id="MobiDB-lite"/>
    </source>
</evidence>
<evidence type="ECO:0000313" key="3">
    <source>
        <dbReference type="Proteomes" id="UP000800094"/>
    </source>
</evidence>
<dbReference type="AlphaFoldDB" id="A0A6A6IX17"/>
<dbReference type="Proteomes" id="UP000800094">
    <property type="component" value="Unassembled WGS sequence"/>
</dbReference>
<dbReference type="RefSeq" id="XP_033689581.1">
    <property type="nucleotide sequence ID" value="XM_033831857.1"/>
</dbReference>
<organism evidence="2 3">
    <name type="scientific">Trematosphaeria pertusa</name>
    <dbReference type="NCBI Taxonomy" id="390896"/>
    <lineage>
        <taxon>Eukaryota</taxon>
        <taxon>Fungi</taxon>
        <taxon>Dikarya</taxon>
        <taxon>Ascomycota</taxon>
        <taxon>Pezizomycotina</taxon>
        <taxon>Dothideomycetes</taxon>
        <taxon>Pleosporomycetidae</taxon>
        <taxon>Pleosporales</taxon>
        <taxon>Massarineae</taxon>
        <taxon>Trematosphaeriaceae</taxon>
        <taxon>Trematosphaeria</taxon>
    </lineage>
</organism>
<feature type="region of interest" description="Disordered" evidence="1">
    <location>
        <begin position="64"/>
        <end position="94"/>
    </location>
</feature>
<sequence length="739" mass="84154">MLCIPFRKRRKTSRTETTVPIDLLQDDVKKNEEIENPKSDIAVKRIGPRDDLPKHSWLAADAEELQRTHADCSSRPSSDEDPPIPYTPTDTDIHPPTYHAYEPSTSAPHPDFPANAIAFALRDSHPPQPSYAEELNKADRVEVEGEQSQFFSSIKYGDQINRGLDELERFREDRMKELGEDSGLTDEQIERRRRLSCWDGDGWTGTEVESDDGEASSIQSDSAGEDRKYRYKNLNFELGQEIRLVVILPGKSSDPIRCEIVHVNLEDDPEYAAISYTWATEDGDGRKSRLVHCTDDTILPVTVTCEASTSTIGFMDQIYMRARMVLICIHDPRLDYGECVDWIKSKRPSPEPCLKLRRQLGQLLGLRYFSRVWVIQEVALAKTAVLIVNEASVLLSARVLKRLHSICQSQGRQIPGPLQPLSGLKGSLLNCLDATRHCSCTDPRDKVYAILSLVEPRFRKLISINYTKESYWVFSTVAVAAIVHYQNLDILSRVGPHTQPGTVSWIPEWRPLPPSKLLPFQQFEDQFQGSWRRDITLAIRDGRFDQLYDGFSDPKSTVQIRRGRGIDPYMAPRLQVRAHLLDFGVYTLPESAKFYRTILKNANKLNDEKYRWILRFFRKTFQNDIDQENKWTASRDCALGDVREEEVPDYNLPDLISFIQSGIRSERGACIFMGTYSVGFANGTSTYSYNVGDEQHGSLAYIHHVTAIDGAKTPFILRCVGKSEYEIVGYPPREVQTCT</sequence>
<dbReference type="OrthoDB" id="2157530at2759"/>
<evidence type="ECO:0000313" key="2">
    <source>
        <dbReference type="EMBL" id="KAF2254577.1"/>
    </source>
</evidence>
<protein>
    <recommendedName>
        <fullName evidence="4">Heterokaryon incompatibility domain-containing protein</fullName>
    </recommendedName>
</protein>
<accession>A0A6A6IX17</accession>
<dbReference type="PANTHER" id="PTHR24148">
    <property type="entry name" value="ANKYRIN REPEAT DOMAIN-CONTAINING PROTEIN 39 HOMOLOG-RELATED"/>
    <property type="match status" value="1"/>
</dbReference>
<reference evidence="2" key="1">
    <citation type="journal article" date="2020" name="Stud. Mycol.">
        <title>101 Dothideomycetes genomes: a test case for predicting lifestyles and emergence of pathogens.</title>
        <authorList>
            <person name="Haridas S."/>
            <person name="Albert R."/>
            <person name="Binder M."/>
            <person name="Bloem J."/>
            <person name="Labutti K."/>
            <person name="Salamov A."/>
            <person name="Andreopoulos B."/>
            <person name="Baker S."/>
            <person name="Barry K."/>
            <person name="Bills G."/>
            <person name="Bluhm B."/>
            <person name="Cannon C."/>
            <person name="Castanera R."/>
            <person name="Culley D."/>
            <person name="Daum C."/>
            <person name="Ezra D."/>
            <person name="Gonzalez J."/>
            <person name="Henrissat B."/>
            <person name="Kuo A."/>
            <person name="Liang C."/>
            <person name="Lipzen A."/>
            <person name="Lutzoni F."/>
            <person name="Magnuson J."/>
            <person name="Mondo S."/>
            <person name="Nolan M."/>
            <person name="Ohm R."/>
            <person name="Pangilinan J."/>
            <person name="Park H.-J."/>
            <person name="Ramirez L."/>
            <person name="Alfaro M."/>
            <person name="Sun H."/>
            <person name="Tritt A."/>
            <person name="Yoshinaga Y."/>
            <person name="Zwiers L.-H."/>
            <person name="Turgeon B."/>
            <person name="Goodwin S."/>
            <person name="Spatafora J."/>
            <person name="Crous P."/>
            <person name="Grigoriev I."/>
        </authorList>
    </citation>
    <scope>NUCLEOTIDE SEQUENCE</scope>
    <source>
        <strain evidence="2">CBS 122368</strain>
    </source>
</reference>
<feature type="region of interest" description="Disordered" evidence="1">
    <location>
        <begin position="203"/>
        <end position="222"/>
    </location>
</feature>